<dbReference type="RefSeq" id="WP_311344082.1">
    <property type="nucleotide sequence ID" value="NZ_JAVREI010000002.1"/>
</dbReference>
<dbReference type="Gene3D" id="3.40.50.300">
    <property type="entry name" value="P-loop containing nucleotide triphosphate hydrolases"/>
    <property type="match status" value="1"/>
</dbReference>
<dbReference type="Proteomes" id="UP001183222">
    <property type="component" value="Unassembled WGS sequence"/>
</dbReference>
<gene>
    <name evidence="1" type="ORF">RM425_05015</name>
</gene>
<evidence type="ECO:0000313" key="1">
    <source>
        <dbReference type="EMBL" id="MDT0275255.1"/>
    </source>
</evidence>
<organism evidence="1 2">
    <name type="scientific">Blastococcus goldschmidtiae</name>
    <dbReference type="NCBI Taxonomy" id="3075546"/>
    <lineage>
        <taxon>Bacteria</taxon>
        <taxon>Bacillati</taxon>
        <taxon>Actinomycetota</taxon>
        <taxon>Actinomycetes</taxon>
        <taxon>Geodermatophilales</taxon>
        <taxon>Geodermatophilaceae</taxon>
        <taxon>Blastococcus</taxon>
    </lineage>
</organism>
<evidence type="ECO:0000313" key="2">
    <source>
        <dbReference type="Proteomes" id="UP001183222"/>
    </source>
</evidence>
<proteinExistence type="predicted"/>
<comment type="caution">
    <text evidence="1">The sequence shown here is derived from an EMBL/GenBank/DDBJ whole genome shotgun (WGS) entry which is preliminary data.</text>
</comment>
<keyword evidence="2" id="KW-1185">Reference proteome</keyword>
<reference evidence="2" key="1">
    <citation type="submission" date="2023-07" db="EMBL/GenBank/DDBJ databases">
        <title>30 novel species of actinomycetes from the DSMZ collection.</title>
        <authorList>
            <person name="Nouioui I."/>
        </authorList>
    </citation>
    <scope>NUCLEOTIDE SEQUENCE [LARGE SCALE GENOMIC DNA]</scope>
    <source>
        <strain evidence="2">DSM 46792</strain>
    </source>
</reference>
<name>A0ABU2K503_9ACTN</name>
<sequence>MTVNNLGAMAGVFAAEGYRRCVYAQTASVVDYSLVTQALGEVRLHGVLLTASGATRIARLSQREIGSDFDRHLVSSQQMADRLERKAPAWVTRLPTDDQTVTQN</sequence>
<dbReference type="InterPro" id="IPR027417">
    <property type="entry name" value="P-loop_NTPase"/>
</dbReference>
<dbReference type="EMBL" id="JAVREI010000002">
    <property type="protein sequence ID" value="MDT0275255.1"/>
    <property type="molecule type" value="Genomic_DNA"/>
</dbReference>
<accession>A0ABU2K503</accession>
<protein>
    <submittedName>
        <fullName evidence="1">Uncharacterized protein</fullName>
    </submittedName>
</protein>